<accession>A0A3A1U0L1</accession>
<dbReference type="HAMAP" id="MF_00087">
    <property type="entry name" value="Glu_tRNA_reductase"/>
    <property type="match status" value="1"/>
</dbReference>
<dbReference type="GO" id="GO:0050661">
    <property type="term" value="F:NADP binding"/>
    <property type="evidence" value="ECO:0007669"/>
    <property type="project" value="InterPro"/>
</dbReference>
<dbReference type="InterPro" id="IPR036453">
    <property type="entry name" value="GluRdtase_dimer_dom_sf"/>
</dbReference>
<sequence>MLGQRPPRLGVGVHQGAGAEVVLRRAALHDVRGQRERRAGEAEQRDVGAELGDRAGDGLLDRGEGVVGQVVGDEVREVGGVPHGAAEHGATARHDLDVDAGELQRHDDVAEEDGRVDAVPPDGLEGDLRGELRGEAGVEHRGAGPGRAVLRQRPAGLAHEPDGEPLGSAAPQGLDDDGFGGHGPESCQSARGAPAPAARRLTAASPERPWIRRLVESSVVLTALTADYRSAGFEVLERLATVSADSLARFTAERPDVRGGVLLATCNRFEAYLDTDDDGTASAEALIDFATRTAGVERDRLAEVAVRRESEDVARHLFAVSSGLESLVVGEAEIAGQVSRALETARGLGTTTPDLERLFQRASRTSSSVQQHTRVGTAGRNIVRLALDLAGSRFTEWPTTRVLLIGTGTYARATLAALRDRGVREIAVYSPSGRALLFAKREGVVAVSREDLPRRLAVADLVISCSIATAPILDAARLRRARSVVAEPSRQLIVDLGMPRNVEPDVAQLQDVELLDLETIGKHAPLPELQATDDARALIAEAVEEYGADQRATAVTPAVVAYRAHVFDLVDRELERLRRRGESTEAVERAMRHLAGVLVHTPSVRARELAAAGEGDRFTEAVEVIFGLSPAATAADEDETTLAG</sequence>
<comment type="catalytic activity">
    <reaction evidence="7 8 9">
        <text>(S)-4-amino-5-oxopentanoate + tRNA(Glu) + NADP(+) = L-glutamyl-tRNA(Glu) + NADPH + H(+)</text>
        <dbReference type="Rhea" id="RHEA:12344"/>
        <dbReference type="Rhea" id="RHEA-COMP:9663"/>
        <dbReference type="Rhea" id="RHEA-COMP:9680"/>
        <dbReference type="ChEBI" id="CHEBI:15378"/>
        <dbReference type="ChEBI" id="CHEBI:57501"/>
        <dbReference type="ChEBI" id="CHEBI:57783"/>
        <dbReference type="ChEBI" id="CHEBI:58349"/>
        <dbReference type="ChEBI" id="CHEBI:78442"/>
        <dbReference type="ChEBI" id="CHEBI:78520"/>
        <dbReference type="EC" id="1.2.1.70"/>
    </reaction>
</comment>
<feature type="compositionally biased region" description="Low complexity" evidence="10">
    <location>
        <begin position="190"/>
        <end position="203"/>
    </location>
</feature>
<dbReference type="Pfam" id="PF05201">
    <property type="entry name" value="GlutR_N"/>
    <property type="match status" value="1"/>
</dbReference>
<evidence type="ECO:0000259" key="11">
    <source>
        <dbReference type="Pfam" id="PF00745"/>
    </source>
</evidence>
<dbReference type="Gene3D" id="3.40.50.720">
    <property type="entry name" value="NAD(P)-binding Rossmann-like Domain"/>
    <property type="match status" value="1"/>
</dbReference>
<dbReference type="InterPro" id="IPR036291">
    <property type="entry name" value="NAD(P)-bd_dom_sf"/>
</dbReference>
<comment type="subunit">
    <text evidence="8">Homodimer.</text>
</comment>
<feature type="site" description="Important for activity" evidence="8">
    <location>
        <position position="316"/>
    </location>
</feature>
<feature type="active site" description="Nucleophile" evidence="8">
    <location>
        <position position="266"/>
    </location>
</feature>
<dbReference type="GO" id="GO:0019353">
    <property type="term" value="P:protoporphyrinogen IX biosynthetic process from glutamate"/>
    <property type="evidence" value="ECO:0007669"/>
    <property type="project" value="TreeGrafter"/>
</dbReference>
<feature type="compositionally biased region" description="Basic and acidic residues" evidence="10">
    <location>
        <begin position="106"/>
        <end position="116"/>
    </location>
</feature>
<feature type="region of interest" description="Disordered" evidence="10">
    <location>
        <begin position="32"/>
        <end position="62"/>
    </location>
</feature>
<comment type="function">
    <text evidence="8">Catalyzes the NADPH-dependent reduction of glutamyl-tRNA(Glu) to glutamate 1-semialdehyde (GSA).</text>
</comment>
<name>A0A3A1U0L1_9MICO</name>
<dbReference type="AntiFam" id="ANF00110">
    <property type="entry name" value="Shadow ORF (opposite hemE)"/>
</dbReference>
<dbReference type="EMBL" id="QXTG01000001">
    <property type="protein sequence ID" value="RIX30051.1"/>
    <property type="molecule type" value="Genomic_DNA"/>
</dbReference>
<protein>
    <recommendedName>
        <fullName evidence="3 8">Glutamyl-tRNA reductase</fullName>
        <shortName evidence="8">GluTR</shortName>
        <ecNumber evidence="3 8">1.2.1.70</ecNumber>
    </recommendedName>
</protein>
<dbReference type="AlphaFoldDB" id="A0A3A1U0L1"/>
<dbReference type="SUPFAM" id="SSF51735">
    <property type="entry name" value="NAD(P)-binding Rossmann-fold domains"/>
    <property type="match status" value="1"/>
</dbReference>
<gene>
    <name evidence="8" type="primary">hemA</name>
    <name evidence="14" type="ORF">D1781_00865</name>
</gene>
<evidence type="ECO:0000313" key="15">
    <source>
        <dbReference type="Proteomes" id="UP000265742"/>
    </source>
</evidence>
<feature type="binding site" evidence="8">
    <location>
        <position position="337"/>
    </location>
    <ligand>
        <name>substrate</name>
    </ligand>
</feature>
<comment type="domain">
    <text evidence="8">Possesses an unusual extended V-shaped dimeric structure with each monomer consisting of three distinct domains arranged along a curved 'spinal' alpha-helix. The N-terminal catalytic domain specifically recognizes the glutamate moiety of the substrate. The second domain is the NADPH-binding domain, and the third C-terminal domain is responsible for dimerization.</text>
</comment>
<dbReference type="Gene3D" id="3.30.460.30">
    <property type="entry name" value="Glutamyl-tRNA reductase, N-terminal domain"/>
    <property type="match status" value="1"/>
</dbReference>
<evidence type="ECO:0000256" key="9">
    <source>
        <dbReference type="RuleBase" id="RU000584"/>
    </source>
</evidence>
<dbReference type="Proteomes" id="UP000265742">
    <property type="component" value="Unassembled WGS sequence"/>
</dbReference>
<evidence type="ECO:0000256" key="8">
    <source>
        <dbReference type="HAMAP-Rule" id="MF_00087"/>
    </source>
</evidence>
<evidence type="ECO:0000259" key="13">
    <source>
        <dbReference type="Pfam" id="PF05201"/>
    </source>
</evidence>
<dbReference type="NCBIfam" id="NF000750">
    <property type="entry name" value="PRK00045.3-4"/>
    <property type="match status" value="1"/>
</dbReference>
<evidence type="ECO:0000256" key="3">
    <source>
        <dbReference type="ARBA" id="ARBA00012970"/>
    </source>
</evidence>
<evidence type="ECO:0000256" key="10">
    <source>
        <dbReference type="SAM" id="MobiDB-lite"/>
    </source>
</evidence>
<dbReference type="UniPathway" id="UPA00251">
    <property type="reaction ID" value="UER00316"/>
</dbReference>
<dbReference type="InterPro" id="IPR006151">
    <property type="entry name" value="Shikm_DH/Glu-tRNA_Rdtase"/>
</dbReference>
<evidence type="ECO:0000256" key="4">
    <source>
        <dbReference type="ARBA" id="ARBA00022857"/>
    </source>
</evidence>
<comment type="miscellaneous">
    <text evidence="8">During catalysis, the active site Cys acts as a nucleophile attacking the alpha-carbonyl group of tRNA-bound glutamate with the formation of a thioester intermediate between enzyme and glutamate, and the concomitant release of tRNA(Glu). The thioester intermediate is finally reduced by direct hydride transfer from NADPH, to form the product GSA.</text>
</comment>
<dbReference type="PANTHER" id="PTHR43013:SF1">
    <property type="entry name" value="GLUTAMYL-TRNA REDUCTASE"/>
    <property type="match status" value="1"/>
</dbReference>
<feature type="domain" description="Tetrapyrrole biosynthesis glutamyl-tRNA reductase dimerisation" evidence="11">
    <location>
        <begin position="535"/>
        <end position="628"/>
    </location>
</feature>
<feature type="binding site" evidence="8">
    <location>
        <begin position="265"/>
        <end position="268"/>
    </location>
    <ligand>
        <name>substrate</name>
    </ligand>
</feature>
<feature type="region of interest" description="Disordered" evidence="10">
    <location>
        <begin position="157"/>
        <end position="203"/>
    </location>
</feature>
<keyword evidence="5 8" id="KW-0560">Oxidoreductase</keyword>
<dbReference type="EC" id="1.2.1.70" evidence="3 8"/>
<dbReference type="InterPro" id="IPR015896">
    <property type="entry name" value="4pyrrol_synth_GluRdtase_dimer"/>
</dbReference>
<dbReference type="Pfam" id="PF01488">
    <property type="entry name" value="Shikimate_DH"/>
    <property type="match status" value="1"/>
</dbReference>
<evidence type="ECO:0000256" key="2">
    <source>
        <dbReference type="ARBA" id="ARBA00005916"/>
    </source>
</evidence>
<feature type="domain" description="Glutamyl-tRNA reductase N-terminal" evidence="13">
    <location>
        <begin position="226"/>
        <end position="373"/>
    </location>
</feature>
<feature type="domain" description="Quinate/shikimate 5-dehydrogenase/glutamyl-tRNA reductase" evidence="12">
    <location>
        <begin position="389"/>
        <end position="518"/>
    </location>
</feature>
<dbReference type="InterPro" id="IPR036343">
    <property type="entry name" value="GluRdtase_N_sf"/>
</dbReference>
<feature type="binding site" evidence="8">
    <location>
        <begin position="406"/>
        <end position="411"/>
    </location>
    <ligand>
        <name>NADP(+)</name>
        <dbReference type="ChEBI" id="CHEBI:58349"/>
    </ligand>
</feature>
<reference evidence="15" key="1">
    <citation type="submission" date="2018-09" db="EMBL/GenBank/DDBJ databases">
        <authorList>
            <person name="Kim I."/>
        </authorList>
    </citation>
    <scope>NUCLEOTIDE SEQUENCE [LARGE SCALE GENOMIC DNA]</scope>
    <source>
        <strain evidence="15">DD4a</strain>
    </source>
</reference>
<evidence type="ECO:0000259" key="12">
    <source>
        <dbReference type="Pfam" id="PF01488"/>
    </source>
</evidence>
<dbReference type="SUPFAM" id="SSF69075">
    <property type="entry name" value="Glutamyl tRNA-reductase dimerization domain"/>
    <property type="match status" value="1"/>
</dbReference>
<evidence type="ECO:0000256" key="7">
    <source>
        <dbReference type="ARBA" id="ARBA00047464"/>
    </source>
</evidence>
<feature type="region of interest" description="Disordered" evidence="10">
    <location>
        <begin position="106"/>
        <end position="127"/>
    </location>
</feature>
<dbReference type="Pfam" id="PF00745">
    <property type="entry name" value="GlutR_dimer"/>
    <property type="match status" value="1"/>
</dbReference>
<comment type="similarity">
    <text evidence="2 8 9">Belongs to the glutamyl-tRNA reductase family.</text>
</comment>
<keyword evidence="15" id="KW-1185">Reference proteome</keyword>
<dbReference type="SUPFAM" id="SSF69742">
    <property type="entry name" value="Glutamyl tRNA-reductase catalytic, N-terminal domain"/>
    <property type="match status" value="1"/>
</dbReference>
<dbReference type="InterPro" id="IPR015895">
    <property type="entry name" value="4pyrrol_synth_GluRdtase_N"/>
</dbReference>
<feature type="binding site" evidence="8">
    <location>
        <begin position="331"/>
        <end position="333"/>
    </location>
    <ligand>
        <name>substrate</name>
    </ligand>
</feature>
<keyword evidence="6 8" id="KW-0627">Porphyrin biosynthesis</keyword>
<keyword evidence="4 8" id="KW-0521">NADP</keyword>
<organism evidence="14 15">
    <name type="scientific">Amnibacterium setariae</name>
    <dbReference type="NCBI Taxonomy" id="2306585"/>
    <lineage>
        <taxon>Bacteria</taxon>
        <taxon>Bacillati</taxon>
        <taxon>Actinomycetota</taxon>
        <taxon>Actinomycetes</taxon>
        <taxon>Micrococcales</taxon>
        <taxon>Microbacteriaceae</taxon>
        <taxon>Amnibacterium</taxon>
    </lineage>
</organism>
<comment type="pathway">
    <text evidence="1 8 9">Porphyrin-containing compound metabolism; protoporphyrin-IX biosynthesis; 5-aminolevulinate from L-glutamyl-tRNA(Glu): step 1/2.</text>
</comment>
<evidence type="ECO:0000256" key="1">
    <source>
        <dbReference type="ARBA" id="ARBA00005059"/>
    </source>
</evidence>
<dbReference type="NCBIfam" id="TIGR01035">
    <property type="entry name" value="hemA"/>
    <property type="match status" value="1"/>
</dbReference>
<evidence type="ECO:0000256" key="5">
    <source>
        <dbReference type="ARBA" id="ARBA00023002"/>
    </source>
</evidence>
<evidence type="ECO:0000256" key="6">
    <source>
        <dbReference type="ARBA" id="ARBA00023244"/>
    </source>
</evidence>
<dbReference type="PANTHER" id="PTHR43013">
    <property type="entry name" value="GLUTAMYL-TRNA REDUCTASE"/>
    <property type="match status" value="1"/>
</dbReference>
<dbReference type="InterPro" id="IPR000343">
    <property type="entry name" value="4pyrrol_synth_GluRdtase"/>
</dbReference>
<evidence type="ECO:0000313" key="14">
    <source>
        <dbReference type="EMBL" id="RIX30051.1"/>
    </source>
</evidence>
<feature type="binding site" evidence="8">
    <location>
        <position position="326"/>
    </location>
    <ligand>
        <name>substrate</name>
    </ligand>
</feature>
<proteinExistence type="inferred from homology"/>
<dbReference type="GO" id="GO:0008883">
    <property type="term" value="F:glutamyl-tRNA reductase activity"/>
    <property type="evidence" value="ECO:0007669"/>
    <property type="project" value="UniProtKB-UniRule"/>
</dbReference>
<comment type="caution">
    <text evidence="14">The sequence shown here is derived from an EMBL/GenBank/DDBJ whole genome shotgun (WGS) entry which is preliminary data.</text>
</comment>